<dbReference type="Pfam" id="PF00496">
    <property type="entry name" value="SBP_bac_5"/>
    <property type="match status" value="1"/>
</dbReference>
<dbReference type="InterPro" id="IPR000914">
    <property type="entry name" value="SBP_5_dom"/>
</dbReference>
<dbReference type="Proteomes" id="UP000198242">
    <property type="component" value="Chromosome I"/>
</dbReference>
<dbReference type="PIRSF" id="PIRSF002741">
    <property type="entry name" value="MppA"/>
    <property type="match status" value="1"/>
</dbReference>
<evidence type="ECO:0000313" key="3">
    <source>
        <dbReference type="Proteomes" id="UP000198242"/>
    </source>
</evidence>
<dbReference type="AlphaFoldDB" id="A0A1C4WT47"/>
<dbReference type="InterPro" id="IPR030678">
    <property type="entry name" value="Peptide/Ni-bd"/>
</dbReference>
<dbReference type="RefSeq" id="WP_167402586.1">
    <property type="nucleotide sequence ID" value="NZ_LT607411.1"/>
</dbReference>
<accession>A0A1C4WT47</accession>
<dbReference type="PANTHER" id="PTHR30290">
    <property type="entry name" value="PERIPLASMIC BINDING COMPONENT OF ABC TRANSPORTER"/>
    <property type="match status" value="1"/>
</dbReference>
<feature type="domain" description="Solute-binding protein family 5" evidence="1">
    <location>
        <begin position="49"/>
        <end position="412"/>
    </location>
</feature>
<dbReference type="Gene3D" id="3.40.190.10">
    <property type="entry name" value="Periplasmic binding protein-like II"/>
    <property type="match status" value="1"/>
</dbReference>
<dbReference type="GO" id="GO:0015833">
    <property type="term" value="P:peptide transport"/>
    <property type="evidence" value="ECO:0007669"/>
    <property type="project" value="TreeGrafter"/>
</dbReference>
<name>A0A1C4WT47_MICVI</name>
<protein>
    <submittedName>
        <fullName evidence="2">Peptide/nickel transport system substrate-binding protein</fullName>
    </submittedName>
</protein>
<gene>
    <name evidence="2" type="ORF">GA0074695_2711</name>
</gene>
<dbReference type="Gene3D" id="3.10.105.10">
    <property type="entry name" value="Dipeptide-binding Protein, Domain 3"/>
    <property type="match status" value="1"/>
</dbReference>
<dbReference type="GO" id="GO:0043190">
    <property type="term" value="C:ATP-binding cassette (ABC) transporter complex"/>
    <property type="evidence" value="ECO:0007669"/>
    <property type="project" value="InterPro"/>
</dbReference>
<reference evidence="3" key="1">
    <citation type="submission" date="2016-06" db="EMBL/GenBank/DDBJ databases">
        <authorList>
            <person name="Varghese N."/>
            <person name="Submissions Spin"/>
        </authorList>
    </citation>
    <scope>NUCLEOTIDE SEQUENCE [LARGE SCALE GENOMIC DNA]</scope>
    <source>
        <strain evidence="3">DSM 43909</strain>
    </source>
</reference>
<organism evidence="2 3">
    <name type="scientific">Micromonospora viridifaciens</name>
    <dbReference type="NCBI Taxonomy" id="1881"/>
    <lineage>
        <taxon>Bacteria</taxon>
        <taxon>Bacillati</taxon>
        <taxon>Actinomycetota</taxon>
        <taxon>Actinomycetes</taxon>
        <taxon>Micromonosporales</taxon>
        <taxon>Micromonosporaceae</taxon>
        <taxon>Micromonospora</taxon>
    </lineage>
</organism>
<evidence type="ECO:0000259" key="1">
    <source>
        <dbReference type="Pfam" id="PF00496"/>
    </source>
</evidence>
<evidence type="ECO:0000313" key="2">
    <source>
        <dbReference type="EMBL" id="SCE99041.1"/>
    </source>
</evidence>
<sequence length="494" mass="56098">MTIDFVVATPHDAVEFNDVYRNTTASAGYIACNNIYNRVVLNEWYEINPFPDLATHWEQLDGSRRWRFHLNQAARWQDGTPLTAHDVVYTHLHAMKMGYTGGRFLKDVETIVAVNDHTVDYQLHTPNAGFLVLLGNFIFTHILPRHLYEGTDWATNPHNLKPVGSGPFRLAEWIPGEHIVMEAVKNHWGPQPEIDRLILKIVPDRDECVRMVARGEAHFFPQDTLTKDRLHLLDDATADIELLRDPGPGMALLDFNHSRDLWRDQRVREAVAHAVNRKEIAELGDPGVSQAWDHYLLGSVEWAFNPDAKAPAHDVERARALLDEAGVTADPSGVRARLSMYYMDSFYGHKPLAEMIARQLGEIGFEVAFEGLSSVDWARRIGAEHDFDLFIVGGSMAPDPEITAPKYSTGGQGNLAGHHNPDVDAAYLAARTAGTLAERGAHYRRLQEVWARDTEWVPLFWYGTYFARSTKFYGWSDQLGYSVPWWHWGRIRPV</sequence>
<dbReference type="SUPFAM" id="SSF53850">
    <property type="entry name" value="Periplasmic binding protein-like II"/>
    <property type="match status" value="1"/>
</dbReference>
<keyword evidence="3" id="KW-1185">Reference proteome</keyword>
<proteinExistence type="predicted"/>
<dbReference type="GO" id="GO:1904680">
    <property type="term" value="F:peptide transmembrane transporter activity"/>
    <property type="evidence" value="ECO:0007669"/>
    <property type="project" value="TreeGrafter"/>
</dbReference>
<dbReference type="EMBL" id="LT607411">
    <property type="protein sequence ID" value="SCE99041.1"/>
    <property type="molecule type" value="Genomic_DNA"/>
</dbReference>
<dbReference type="InterPro" id="IPR039424">
    <property type="entry name" value="SBP_5"/>
</dbReference>
<dbReference type="GO" id="GO:0042597">
    <property type="term" value="C:periplasmic space"/>
    <property type="evidence" value="ECO:0007669"/>
    <property type="project" value="UniProtKB-ARBA"/>
</dbReference>